<protein>
    <submittedName>
        <fullName evidence="2">GNAT family N-acetyltransferase</fullName>
    </submittedName>
</protein>
<evidence type="ECO:0000313" key="3">
    <source>
        <dbReference type="Proteomes" id="UP000187439"/>
    </source>
</evidence>
<dbReference type="PROSITE" id="PS51186">
    <property type="entry name" value="GNAT"/>
    <property type="match status" value="1"/>
</dbReference>
<sequence>MQFKLYTDVHEFYIDTYDVLMRHEAQNLIPLGNIIIGHEGKDKTDWRDPVNWLMATISDAKGTQLTAIMTPPHNITLYATDNKINPEAINCLIDGLKDREIPGVTTEKTLAEYFAKEYTLRKGLTFKTTMSQRIYELTAVNPDIQKVGIVRLLDEKDIHFFPYWAEAFYAAESYGKTEMSIPQDADPYLYRIASKKIYILEDNGIPVSMAGYTRVMQTAIGVAFVYTPPYERSKGYATSIVAQISQLALDKGFTKCVLYTDLANPTSNSIYQKIGYMPICDSLQLKLQ</sequence>
<dbReference type="Gene3D" id="3.40.630.30">
    <property type="match status" value="1"/>
</dbReference>
<dbReference type="EMBL" id="MPTC01000049">
    <property type="protein sequence ID" value="OMD34845.1"/>
    <property type="molecule type" value="Genomic_DNA"/>
</dbReference>
<dbReference type="Pfam" id="PF00583">
    <property type="entry name" value="Acetyltransf_1"/>
    <property type="match status" value="1"/>
</dbReference>
<gene>
    <name evidence="2" type="ORF">BSK52_28400</name>
</gene>
<feature type="domain" description="N-acetyltransferase" evidence="1">
    <location>
        <begin position="148"/>
        <end position="288"/>
    </location>
</feature>
<evidence type="ECO:0000313" key="2">
    <source>
        <dbReference type="EMBL" id="OMD34845.1"/>
    </source>
</evidence>
<proteinExistence type="predicted"/>
<evidence type="ECO:0000259" key="1">
    <source>
        <dbReference type="PROSITE" id="PS51186"/>
    </source>
</evidence>
<dbReference type="AlphaFoldDB" id="A0A1R0XIC7"/>
<name>A0A1R0XIC7_9BACL</name>
<comment type="caution">
    <text evidence="2">The sequence shown here is derived from an EMBL/GenBank/DDBJ whole genome shotgun (WGS) entry which is preliminary data.</text>
</comment>
<dbReference type="RefSeq" id="WP_076121711.1">
    <property type="nucleotide sequence ID" value="NZ_MPTC01000049.1"/>
</dbReference>
<accession>A0A1R0XIC7</accession>
<dbReference type="InterPro" id="IPR016181">
    <property type="entry name" value="Acyl_CoA_acyltransferase"/>
</dbReference>
<dbReference type="SUPFAM" id="SSF55729">
    <property type="entry name" value="Acyl-CoA N-acyltransferases (Nat)"/>
    <property type="match status" value="1"/>
</dbReference>
<dbReference type="Proteomes" id="UP000187439">
    <property type="component" value="Unassembled WGS sequence"/>
</dbReference>
<dbReference type="GO" id="GO:0016747">
    <property type="term" value="F:acyltransferase activity, transferring groups other than amino-acyl groups"/>
    <property type="evidence" value="ECO:0007669"/>
    <property type="project" value="InterPro"/>
</dbReference>
<reference evidence="2 3" key="1">
    <citation type="submission" date="2016-10" db="EMBL/GenBank/DDBJ databases">
        <title>Paenibacillus species isolates.</title>
        <authorList>
            <person name="Beno S.M."/>
        </authorList>
    </citation>
    <scope>NUCLEOTIDE SEQUENCE [LARGE SCALE GENOMIC DNA]</scope>
    <source>
        <strain evidence="2 3">FSL H7-0710</strain>
    </source>
</reference>
<dbReference type="OrthoDB" id="3174529at2"/>
<organism evidence="2 3">
    <name type="scientific">Paenibacillus odorifer</name>
    <dbReference type="NCBI Taxonomy" id="189426"/>
    <lineage>
        <taxon>Bacteria</taxon>
        <taxon>Bacillati</taxon>
        <taxon>Bacillota</taxon>
        <taxon>Bacilli</taxon>
        <taxon>Bacillales</taxon>
        <taxon>Paenibacillaceae</taxon>
        <taxon>Paenibacillus</taxon>
    </lineage>
</organism>
<dbReference type="InterPro" id="IPR000182">
    <property type="entry name" value="GNAT_dom"/>
</dbReference>
<keyword evidence="2" id="KW-0808">Transferase</keyword>